<gene>
    <name evidence="1" type="ORF">DW986_10200</name>
</gene>
<protein>
    <submittedName>
        <fullName evidence="1">Uncharacterized protein</fullName>
    </submittedName>
</protein>
<dbReference type="EMBL" id="QSEF01000013">
    <property type="protein sequence ID" value="RGZ47632.1"/>
    <property type="molecule type" value="Genomic_DNA"/>
</dbReference>
<accession>A0A413NGG8</accession>
<evidence type="ECO:0000313" key="2">
    <source>
        <dbReference type="Proteomes" id="UP000285173"/>
    </source>
</evidence>
<dbReference type="RefSeq" id="WP_122203132.1">
    <property type="nucleotide sequence ID" value="NZ_DAWDXW010000014.1"/>
</dbReference>
<organism evidence="1 2">
    <name type="scientific">Parabacteroides merdae</name>
    <dbReference type="NCBI Taxonomy" id="46503"/>
    <lineage>
        <taxon>Bacteria</taxon>
        <taxon>Pseudomonadati</taxon>
        <taxon>Bacteroidota</taxon>
        <taxon>Bacteroidia</taxon>
        <taxon>Bacteroidales</taxon>
        <taxon>Tannerellaceae</taxon>
        <taxon>Parabacteroides</taxon>
    </lineage>
</organism>
<comment type="caution">
    <text evidence="1">The sequence shown here is derived from an EMBL/GenBank/DDBJ whole genome shotgun (WGS) entry which is preliminary data.</text>
</comment>
<proteinExistence type="predicted"/>
<evidence type="ECO:0000313" key="1">
    <source>
        <dbReference type="EMBL" id="RGZ47632.1"/>
    </source>
</evidence>
<dbReference type="AlphaFoldDB" id="A0A413NGG8"/>
<name>A0A413NGG8_9BACT</name>
<dbReference type="Proteomes" id="UP000285173">
    <property type="component" value="Unassembled WGS sequence"/>
</dbReference>
<sequence>MDVNLSKKKVAGFLGQSYVLIPRKVLEMLFHGKGRDRSVGMVYLALFSEVFFKDGQVYFNNRCYTCKRGEYIGLRENLAKSCEMSLTTLDRNLVWLKERELIGMKRLNGGVCISLCGYDSIMGIRRKEAGKDAPEQSAFLALEEAERRMGGRSMQFDCCTADGEGGLQ</sequence>
<reference evidence="1 2" key="1">
    <citation type="submission" date="2018-08" db="EMBL/GenBank/DDBJ databases">
        <title>A genome reference for cultivated species of the human gut microbiota.</title>
        <authorList>
            <person name="Zou Y."/>
            <person name="Xue W."/>
            <person name="Luo G."/>
        </authorList>
    </citation>
    <scope>NUCLEOTIDE SEQUENCE [LARGE SCALE GENOMIC DNA]</scope>
    <source>
        <strain evidence="1 2">AM50-15</strain>
    </source>
</reference>